<evidence type="ECO:0000256" key="9">
    <source>
        <dbReference type="ARBA" id="ARBA00023219"/>
    </source>
</evidence>
<evidence type="ECO:0000256" key="5">
    <source>
        <dbReference type="ARBA" id="ARBA00022612"/>
    </source>
</evidence>
<dbReference type="KEGG" id="vg:55412324"/>
<organism evidence="11 12">
    <name type="scientific">uncultured phage_MedDCM-OCT-S45-C18</name>
    <dbReference type="NCBI Taxonomy" id="2741072"/>
    <lineage>
        <taxon>Viruses</taxon>
        <taxon>Duplodnaviria</taxon>
        <taxon>Heunggongvirae</taxon>
        <taxon>Uroviricota</taxon>
        <taxon>Caudoviricetes</taxon>
        <taxon>Autographivirales</taxon>
        <taxon>Ayaqvirus</taxon>
        <taxon>Ayaqvirus S45C18</taxon>
    </lineage>
</organism>
<evidence type="ECO:0000256" key="4">
    <source>
        <dbReference type="ARBA" id="ARBA00022595"/>
    </source>
</evidence>
<proteinExistence type="predicted"/>
<dbReference type="Proteomes" id="UP000505037">
    <property type="component" value="Segment"/>
</dbReference>
<name>A0A6S4PDX2_9CAUD</name>
<comment type="function">
    <text evidence="1">Forms the portal vertex of the capsid. This portal plays critical roles in head assembly, genome packaging, neck/tail attachment, and genome ejection. The portal protein multimerizes as a single ring-shaped homododecamer arranged around a central channel.</text>
</comment>
<evidence type="ECO:0000256" key="10">
    <source>
        <dbReference type="ARBA" id="ARBA00023296"/>
    </source>
</evidence>
<keyword evidence="8" id="KW-1171">Viral genome ejection through host cell envelope</keyword>
<reference evidence="11 12" key="1">
    <citation type="journal article" date="2013" name="PLoS Genet.">
        <title>Expanding the Marine Virosphere Using Metagenomics.</title>
        <authorList>
            <person name="Mizuno C.M."/>
            <person name="Rodriguez-Valera F."/>
            <person name="Kimes N.E."/>
            <person name="Ghai R."/>
        </authorList>
    </citation>
    <scope>NUCLEOTIDE SEQUENCE [LARGE SCALE GENOMIC DNA]</scope>
    <source>
        <strain evidence="11">UvMED-CGR-U-MedDCM-OCT-S45-C18</strain>
    </source>
</reference>
<evidence type="ECO:0000313" key="11">
    <source>
        <dbReference type="EMBL" id="BAQ94258.1"/>
    </source>
</evidence>
<evidence type="ECO:0000256" key="2">
    <source>
        <dbReference type="ARBA" id="ARBA00004328"/>
    </source>
</evidence>
<keyword evidence="6" id="KW-0946">Virion</keyword>
<accession>A0A6S4PDX2</accession>
<keyword evidence="4" id="KW-1162">Viral penetration into host cytoplasm</keyword>
<keyword evidence="5" id="KW-1188">Viral release from host cell</keyword>
<keyword evidence="12" id="KW-1185">Reference proteome</keyword>
<evidence type="ECO:0000313" key="12">
    <source>
        <dbReference type="Proteomes" id="UP000505037"/>
    </source>
</evidence>
<evidence type="ECO:0000256" key="7">
    <source>
        <dbReference type="ARBA" id="ARBA00022950"/>
    </source>
</evidence>
<keyword evidence="10" id="KW-1160">Virus entry into host cell</keyword>
<dbReference type="InterPro" id="IPR020991">
    <property type="entry name" value="Connector_podovirus"/>
</dbReference>
<dbReference type="Pfam" id="PF12236">
    <property type="entry name" value="Head-tail_con"/>
    <property type="match status" value="1"/>
</dbReference>
<evidence type="ECO:0000256" key="1">
    <source>
        <dbReference type="ARBA" id="ARBA00003421"/>
    </source>
</evidence>
<keyword evidence="9" id="KW-0231">Viral genome packaging</keyword>
<sequence length="517" mass="56713">MHVETAQQLYTTLEGARYSYLDRGRACSKLTLPYVMPEEGFGPHSRLETPFSGVGSRGVNNLASKLLLALLPPNSPFFRFQANEKKLAEDETPPELMSEIEASLQALEELVMDEVTRGAYRVALHEALKHLIITGNALLYLPDEGGLRVFHLDRFVVQRDPMGNLLSVATKESVAFSTLSEEIRERLQQQDPNLAESDAKVDLFTSCKRKAKHWVITQDVNGVDIPYAGGKVTMDRNPFIPLRLSRIDGEAYGRGFVEEYLGDIQSLEALTRAIVEGSAAAAKVLFLVNPNGTTRARTLAESPNGAIVQGNAADVNTLQLDKFNDFRTAQVTMEAIKDRLGAAFLLTSGVVRQAERVTAEEIRMLSQELEASLGGLYSLLAAEMQLPLVKRIMSVMQKKKMLPKLPKDLVKPVIVTGVEALGRGNDLSKLDLFLAGAAQVVGPEAIGQFVNVEDYFKRRATALGIKTEGLIKSAEQMQQEAQMQQMQAMTEKLGPAGIKALNDQAMAGNMPSVEPQE</sequence>
<keyword evidence="3" id="KW-1244">Viral short tail ejection system</keyword>
<dbReference type="EMBL" id="AP013544">
    <property type="protein sequence ID" value="BAQ94258.1"/>
    <property type="molecule type" value="Genomic_DNA"/>
</dbReference>
<dbReference type="GeneID" id="55412324"/>
<evidence type="ECO:0000256" key="6">
    <source>
        <dbReference type="ARBA" id="ARBA00022844"/>
    </source>
</evidence>
<dbReference type="RefSeq" id="YP_009777800.1">
    <property type="nucleotide sequence ID" value="NC_047704.1"/>
</dbReference>
<dbReference type="GO" id="GO:0099002">
    <property type="term" value="P:symbiont genome ejection through host cell envelope, short tail mechanism"/>
    <property type="evidence" value="ECO:0007669"/>
    <property type="project" value="UniProtKB-KW"/>
</dbReference>
<evidence type="ECO:0000256" key="3">
    <source>
        <dbReference type="ARBA" id="ARBA00022470"/>
    </source>
</evidence>
<protein>
    <submittedName>
        <fullName evidence="11">Putative head-to-tail joining protein</fullName>
    </submittedName>
</protein>
<comment type="subcellular location">
    <subcellularLocation>
        <location evidence="2">Virion</location>
    </subcellularLocation>
</comment>
<dbReference type="GO" id="GO:0044423">
    <property type="term" value="C:virion component"/>
    <property type="evidence" value="ECO:0007669"/>
    <property type="project" value="UniProtKB-KW"/>
</dbReference>
<evidence type="ECO:0000256" key="8">
    <source>
        <dbReference type="ARBA" id="ARBA00023009"/>
    </source>
</evidence>
<keyword evidence="7" id="KW-0118">Viral capsid assembly</keyword>